<dbReference type="OrthoDB" id="7107953at2"/>
<gene>
    <name evidence="1" type="ordered locus">Geob_3250</name>
</gene>
<dbReference type="Proteomes" id="UP000007721">
    <property type="component" value="Chromosome"/>
</dbReference>
<dbReference type="RefSeq" id="WP_012648321.1">
    <property type="nucleotide sequence ID" value="NC_011979.1"/>
</dbReference>
<dbReference type="HOGENOM" id="CLU_2409073_0_0_7"/>
<proteinExistence type="predicted"/>
<dbReference type="KEGG" id="geo:Geob_3250"/>
<dbReference type="AlphaFoldDB" id="B9M4D8"/>
<dbReference type="STRING" id="316067.Geob_3250"/>
<evidence type="ECO:0000313" key="1">
    <source>
        <dbReference type="EMBL" id="ACM21593.1"/>
    </source>
</evidence>
<evidence type="ECO:0000313" key="2">
    <source>
        <dbReference type="Proteomes" id="UP000007721"/>
    </source>
</evidence>
<dbReference type="EMBL" id="CP001390">
    <property type="protein sequence ID" value="ACM21593.1"/>
    <property type="molecule type" value="Genomic_DNA"/>
</dbReference>
<protein>
    <submittedName>
        <fullName evidence="1">Uncharacterized protein</fullName>
    </submittedName>
</protein>
<name>B9M4D8_GEODF</name>
<accession>B9M4D8</accession>
<reference evidence="1 2" key="1">
    <citation type="submission" date="2009-01" db="EMBL/GenBank/DDBJ databases">
        <title>Complete sequence of Geobacter sp. FRC-32.</title>
        <authorList>
            <consortium name="US DOE Joint Genome Institute"/>
            <person name="Lucas S."/>
            <person name="Copeland A."/>
            <person name="Lapidus A."/>
            <person name="Glavina del Rio T."/>
            <person name="Dalin E."/>
            <person name="Tice H."/>
            <person name="Bruce D."/>
            <person name="Goodwin L."/>
            <person name="Pitluck S."/>
            <person name="Saunders E."/>
            <person name="Brettin T."/>
            <person name="Detter J.C."/>
            <person name="Han C."/>
            <person name="Larimer F."/>
            <person name="Land M."/>
            <person name="Hauser L."/>
            <person name="Kyrpides N."/>
            <person name="Ovchinnikova G."/>
            <person name="Kostka J."/>
            <person name="Richardson P."/>
        </authorList>
    </citation>
    <scope>NUCLEOTIDE SEQUENCE [LARGE SCALE GENOMIC DNA]</scope>
    <source>
        <strain evidence="2">DSM 22248 / JCM 15807 / FRC-32</strain>
    </source>
</reference>
<dbReference type="eggNOG" id="ENOG502ZGPR">
    <property type="taxonomic scope" value="Bacteria"/>
</dbReference>
<keyword evidence="2" id="KW-1185">Reference proteome</keyword>
<sequence length="92" mass="10604">MKTEEIEEIRKEVAKVAHILATPIDFDKLISDGLLKQVGTSYYTDNVHALPENISKKIKTFTPTKKGLKLTFYKETKKMIKLAKDTEHLRDK</sequence>
<organism evidence="1 2">
    <name type="scientific">Geotalea daltonii (strain DSM 22248 / JCM 15807 / FRC-32)</name>
    <name type="common">Geobacter daltonii</name>
    <dbReference type="NCBI Taxonomy" id="316067"/>
    <lineage>
        <taxon>Bacteria</taxon>
        <taxon>Pseudomonadati</taxon>
        <taxon>Thermodesulfobacteriota</taxon>
        <taxon>Desulfuromonadia</taxon>
        <taxon>Geobacterales</taxon>
        <taxon>Geobacteraceae</taxon>
        <taxon>Geotalea</taxon>
    </lineage>
</organism>